<dbReference type="PROSITE" id="PS00028">
    <property type="entry name" value="ZINC_FINGER_C2H2_1"/>
    <property type="match status" value="2"/>
</dbReference>
<evidence type="ECO:0000256" key="10">
    <source>
        <dbReference type="ARBA" id="ARBA00023242"/>
    </source>
</evidence>
<dbReference type="SUPFAM" id="SSF57667">
    <property type="entry name" value="beta-beta-alpha zinc fingers"/>
    <property type="match status" value="1"/>
</dbReference>
<dbReference type="FunFam" id="3.30.160.60:FF:000046">
    <property type="entry name" value="Putative B-cell lymphoma/leukemia 11A"/>
    <property type="match status" value="1"/>
</dbReference>
<feature type="compositionally biased region" description="Polar residues" evidence="12">
    <location>
        <begin position="60"/>
        <end position="81"/>
    </location>
</feature>
<keyword evidence="7" id="KW-0832">Ubl conjugation</keyword>
<dbReference type="PANTHER" id="PTHR45993:SF6">
    <property type="entry name" value="C2H2-TYPE DOMAIN-CONTAINING PROTEIN"/>
    <property type="match status" value="1"/>
</dbReference>
<organism evidence="14 15">
    <name type="scientific">Pristionchus entomophagus</name>
    <dbReference type="NCBI Taxonomy" id="358040"/>
    <lineage>
        <taxon>Eukaryota</taxon>
        <taxon>Metazoa</taxon>
        <taxon>Ecdysozoa</taxon>
        <taxon>Nematoda</taxon>
        <taxon>Chromadorea</taxon>
        <taxon>Rhabditida</taxon>
        <taxon>Rhabditina</taxon>
        <taxon>Diplogasteromorpha</taxon>
        <taxon>Diplogasteroidea</taxon>
        <taxon>Neodiplogasteridae</taxon>
        <taxon>Pristionchus</taxon>
    </lineage>
</organism>
<feature type="compositionally biased region" description="Polar residues" evidence="12">
    <location>
        <begin position="1"/>
        <end position="15"/>
    </location>
</feature>
<evidence type="ECO:0000256" key="11">
    <source>
        <dbReference type="PROSITE-ProRule" id="PRU00042"/>
    </source>
</evidence>
<reference evidence="14" key="1">
    <citation type="submission" date="2023-10" db="EMBL/GenBank/DDBJ databases">
        <title>Genome assembly of Pristionchus species.</title>
        <authorList>
            <person name="Yoshida K."/>
            <person name="Sommer R.J."/>
        </authorList>
    </citation>
    <scope>NUCLEOTIDE SEQUENCE</scope>
    <source>
        <strain evidence="14">RS0144</strain>
    </source>
</reference>
<evidence type="ECO:0000256" key="5">
    <source>
        <dbReference type="ARBA" id="ARBA00022771"/>
    </source>
</evidence>
<feature type="non-terminal residue" evidence="14">
    <location>
        <position position="1"/>
    </location>
</feature>
<feature type="compositionally biased region" description="Low complexity" evidence="12">
    <location>
        <begin position="241"/>
        <end position="255"/>
    </location>
</feature>
<dbReference type="InterPro" id="IPR036236">
    <property type="entry name" value="Znf_C2H2_sf"/>
</dbReference>
<sequence length="694" mass="74626">QITYHMSGACSTVSRSRTRKKTGGASGGSREGRGDSAAPDADDSASSGATGASAGRGGSNNNNIDASSGSTPMNSSDSGIDSSAEVEMGELKSGSPMSRVGSSPSETGVDSIVCGECHALFPLSLFTSFIQHKVHGCDSKASPSLECEDDSRPLSRQSRRRHFSTSLSHLRTRSASANVCHPSFHHKTATTDTNDLQEDKTVTCHQCKEQCSDLWSLVKHCYAVHGLRVCQEEPDADVMTSSTSSPQSSSHAESSLMTPASPDKRMSTPLSHSLKGLQASNKSAFSLNAFCSDKLKEFAEKATENAGLFNNENKRLSRLISEGTDEEHGVSAFTPASNALNGFAHQIQTSQSSLLQNLFSQNPAMVSAISNYYTSNLPEQSSFFNTSAAAAALLGLSNQVYNTQQQQQQQHHAISVPATPTPTCFTPKPFLTNIKLEEQPLRPSSTLRRRASPSECAPLSKNPRTSSSVPPSDDSNELIVVDDFDLAEPSARRAVNIKKEMCTYCNKVFTNRSNLIVHLRSHTGEKPYKCQLCPYACAQSSKLTRHMRTHGQNGKETHHCYICQMPFTVHSTLEKHMRKCVVNNSAAGAAIKIEHRGQSDDVKPSASSLAEATSLLALSSTPIQPPSSVAQSNQIVLNWLQALNHSNAPGTGALPSAGASTKDEYVGEEEDMEETEAAELNHRIKQEAEKLTST</sequence>
<keyword evidence="10" id="KW-0539">Nucleus</keyword>
<evidence type="ECO:0000256" key="4">
    <source>
        <dbReference type="ARBA" id="ARBA00022737"/>
    </source>
</evidence>
<dbReference type="InterPro" id="IPR057448">
    <property type="entry name" value="BCL-11A_Znf_CCHC"/>
</dbReference>
<feature type="region of interest" description="Disordered" evidence="12">
    <location>
        <begin position="138"/>
        <end position="168"/>
    </location>
</feature>
<keyword evidence="9" id="KW-0804">Transcription</keyword>
<gene>
    <name evidence="14" type="ORF">PENTCL1PPCAC_169</name>
</gene>
<evidence type="ECO:0000313" key="15">
    <source>
        <dbReference type="Proteomes" id="UP001432027"/>
    </source>
</evidence>
<evidence type="ECO:0000256" key="3">
    <source>
        <dbReference type="ARBA" id="ARBA00022723"/>
    </source>
</evidence>
<dbReference type="GO" id="GO:0005634">
    <property type="term" value="C:nucleus"/>
    <property type="evidence" value="ECO:0007669"/>
    <property type="project" value="UniProtKB-SubCell"/>
</dbReference>
<dbReference type="GO" id="GO:0006357">
    <property type="term" value="P:regulation of transcription by RNA polymerase II"/>
    <property type="evidence" value="ECO:0007669"/>
    <property type="project" value="TreeGrafter"/>
</dbReference>
<dbReference type="PANTHER" id="PTHR45993">
    <property type="entry name" value="B-CELL LYMPHOMA/LEUKEMIA 11"/>
    <property type="match status" value="1"/>
</dbReference>
<evidence type="ECO:0000313" key="14">
    <source>
        <dbReference type="EMBL" id="GMS77994.1"/>
    </source>
</evidence>
<feature type="region of interest" description="Disordered" evidence="12">
    <location>
        <begin position="1"/>
        <end position="81"/>
    </location>
</feature>
<feature type="compositionally biased region" description="Low complexity" evidence="12">
    <location>
        <begin position="35"/>
        <end position="53"/>
    </location>
</feature>
<keyword evidence="6" id="KW-0862">Zinc</keyword>
<dbReference type="GO" id="GO:0003700">
    <property type="term" value="F:DNA-binding transcription factor activity"/>
    <property type="evidence" value="ECO:0007669"/>
    <property type="project" value="TreeGrafter"/>
</dbReference>
<evidence type="ECO:0000256" key="7">
    <source>
        <dbReference type="ARBA" id="ARBA00022843"/>
    </source>
</evidence>
<feature type="region of interest" description="Disordered" evidence="12">
    <location>
        <begin position="649"/>
        <end position="676"/>
    </location>
</feature>
<dbReference type="InterPro" id="IPR051497">
    <property type="entry name" value="Dev/Hematopoietic_TF"/>
</dbReference>
<feature type="region of interest" description="Disordered" evidence="12">
    <location>
        <begin position="435"/>
        <end position="474"/>
    </location>
</feature>
<feature type="domain" description="C2H2-type" evidence="13">
    <location>
        <begin position="500"/>
        <end position="527"/>
    </location>
</feature>
<dbReference type="Pfam" id="PF25491">
    <property type="entry name" value="CCHC_BCL-11A"/>
    <property type="match status" value="1"/>
</dbReference>
<keyword evidence="4" id="KW-0677">Repeat</keyword>
<dbReference type="Proteomes" id="UP001432027">
    <property type="component" value="Unassembled WGS sequence"/>
</dbReference>
<feature type="compositionally biased region" description="Acidic residues" evidence="12">
    <location>
        <begin position="666"/>
        <end position="676"/>
    </location>
</feature>
<keyword evidence="5 11" id="KW-0863">Zinc-finger</keyword>
<feature type="domain" description="C2H2-type" evidence="13">
    <location>
        <begin position="528"/>
        <end position="550"/>
    </location>
</feature>
<evidence type="ECO:0000256" key="1">
    <source>
        <dbReference type="ARBA" id="ARBA00004123"/>
    </source>
</evidence>
<protein>
    <recommendedName>
        <fullName evidence="13">C2H2-type domain-containing protein</fullName>
    </recommendedName>
</protein>
<evidence type="ECO:0000256" key="12">
    <source>
        <dbReference type="SAM" id="MobiDB-lite"/>
    </source>
</evidence>
<evidence type="ECO:0000256" key="6">
    <source>
        <dbReference type="ARBA" id="ARBA00022833"/>
    </source>
</evidence>
<proteinExistence type="predicted"/>
<keyword evidence="8" id="KW-0805">Transcription regulation</keyword>
<dbReference type="EMBL" id="BTSX01000001">
    <property type="protein sequence ID" value="GMS77994.1"/>
    <property type="molecule type" value="Genomic_DNA"/>
</dbReference>
<comment type="subcellular location">
    <subcellularLocation>
        <location evidence="1">Nucleus</location>
    </subcellularLocation>
</comment>
<keyword evidence="15" id="KW-1185">Reference proteome</keyword>
<dbReference type="PROSITE" id="PS50157">
    <property type="entry name" value="ZINC_FINGER_C2H2_2"/>
    <property type="match status" value="2"/>
</dbReference>
<feature type="region of interest" description="Disordered" evidence="12">
    <location>
        <begin position="87"/>
        <end position="106"/>
    </location>
</feature>
<dbReference type="GO" id="GO:0000978">
    <property type="term" value="F:RNA polymerase II cis-regulatory region sequence-specific DNA binding"/>
    <property type="evidence" value="ECO:0007669"/>
    <property type="project" value="TreeGrafter"/>
</dbReference>
<feature type="region of interest" description="Disordered" evidence="12">
    <location>
        <begin position="237"/>
        <end position="271"/>
    </location>
</feature>
<keyword evidence="3" id="KW-0479">Metal-binding</keyword>
<dbReference type="InterPro" id="IPR013087">
    <property type="entry name" value="Znf_C2H2_type"/>
</dbReference>
<evidence type="ECO:0000259" key="13">
    <source>
        <dbReference type="PROSITE" id="PS50157"/>
    </source>
</evidence>
<keyword evidence="2" id="KW-1017">Isopeptide bond</keyword>
<evidence type="ECO:0000256" key="2">
    <source>
        <dbReference type="ARBA" id="ARBA00022499"/>
    </source>
</evidence>
<name>A0AAV5SD90_9BILA</name>
<comment type="caution">
    <text evidence="14">The sequence shown here is derived from an EMBL/GenBank/DDBJ whole genome shotgun (WGS) entry which is preliminary data.</text>
</comment>
<dbReference type="GO" id="GO:0008270">
    <property type="term" value="F:zinc ion binding"/>
    <property type="evidence" value="ECO:0007669"/>
    <property type="project" value="UniProtKB-KW"/>
</dbReference>
<evidence type="ECO:0000256" key="9">
    <source>
        <dbReference type="ARBA" id="ARBA00023163"/>
    </source>
</evidence>
<dbReference type="Pfam" id="PF00096">
    <property type="entry name" value="zf-C2H2"/>
    <property type="match status" value="2"/>
</dbReference>
<dbReference type="SMART" id="SM00355">
    <property type="entry name" value="ZnF_C2H2"/>
    <property type="match status" value="4"/>
</dbReference>
<evidence type="ECO:0000256" key="8">
    <source>
        <dbReference type="ARBA" id="ARBA00023015"/>
    </source>
</evidence>
<dbReference type="Gene3D" id="3.30.160.60">
    <property type="entry name" value="Classic Zinc Finger"/>
    <property type="match status" value="2"/>
</dbReference>
<accession>A0AAV5SD90</accession>
<dbReference type="AlphaFoldDB" id="A0AAV5SD90"/>